<reference evidence="2" key="1">
    <citation type="submission" date="2022-05" db="EMBL/GenBank/DDBJ databases">
        <authorList>
            <person name="Jo J.-H."/>
            <person name="Im W.-T."/>
        </authorList>
    </citation>
    <scope>NUCLEOTIDE SEQUENCE</scope>
    <source>
        <strain evidence="2">SE158</strain>
    </source>
</reference>
<name>A0ABT0RPW6_9SPHN</name>
<evidence type="ECO:0000256" key="1">
    <source>
        <dbReference type="SAM" id="SignalP"/>
    </source>
</evidence>
<dbReference type="RefSeq" id="WP_249849093.1">
    <property type="nucleotide sequence ID" value="NZ_JAMGBD010000002.1"/>
</dbReference>
<dbReference type="Proteomes" id="UP001165363">
    <property type="component" value="Unassembled WGS sequence"/>
</dbReference>
<protein>
    <submittedName>
        <fullName evidence="2">DUF4893 domain-containing protein</fullName>
    </submittedName>
</protein>
<sequence>MGLARFVLAASALALLAGCQTQPANKPQPVVSVAPPTKGEVWQGVASTADAARLANITGAWAAGLADARKANFVSAIRDEGVLLKTDAALPRPAPTPGSYNCRLVRLGSTGKGKPAFEKFKPFFCYVEVEGDLLTIVKQTGNTRPAGRLWEDDNPQRLVFLGSLALGDEDAPLAYGEDPKRDMAGIFERIAPFKWRLVIPWPQDGAKLQVFELTPVADQPK</sequence>
<organism evidence="2 3">
    <name type="scientific">Sphingomonas alba</name>
    <dbReference type="NCBI Taxonomy" id="2908208"/>
    <lineage>
        <taxon>Bacteria</taxon>
        <taxon>Pseudomonadati</taxon>
        <taxon>Pseudomonadota</taxon>
        <taxon>Alphaproteobacteria</taxon>
        <taxon>Sphingomonadales</taxon>
        <taxon>Sphingomonadaceae</taxon>
        <taxon>Sphingomonas</taxon>
    </lineage>
</organism>
<keyword evidence="3" id="KW-1185">Reference proteome</keyword>
<accession>A0ABT0RPW6</accession>
<dbReference type="EMBL" id="JAMGBD010000002">
    <property type="protein sequence ID" value="MCL6684698.1"/>
    <property type="molecule type" value="Genomic_DNA"/>
</dbReference>
<proteinExistence type="predicted"/>
<keyword evidence="1" id="KW-0732">Signal</keyword>
<gene>
    <name evidence="2" type="ORF">LZ536_12430</name>
</gene>
<dbReference type="PROSITE" id="PS51257">
    <property type="entry name" value="PROKAR_LIPOPROTEIN"/>
    <property type="match status" value="1"/>
</dbReference>
<comment type="caution">
    <text evidence="2">The sequence shown here is derived from an EMBL/GenBank/DDBJ whole genome shotgun (WGS) entry which is preliminary data.</text>
</comment>
<evidence type="ECO:0000313" key="3">
    <source>
        <dbReference type="Proteomes" id="UP001165363"/>
    </source>
</evidence>
<feature type="signal peptide" evidence="1">
    <location>
        <begin position="1"/>
        <end position="23"/>
    </location>
</feature>
<dbReference type="Pfam" id="PF16233">
    <property type="entry name" value="DUF4893"/>
    <property type="match status" value="1"/>
</dbReference>
<evidence type="ECO:0000313" key="2">
    <source>
        <dbReference type="EMBL" id="MCL6684698.1"/>
    </source>
</evidence>
<dbReference type="InterPro" id="IPR032609">
    <property type="entry name" value="DUF4893"/>
</dbReference>
<feature type="chain" id="PRO_5046152753" evidence="1">
    <location>
        <begin position="24"/>
        <end position="221"/>
    </location>
</feature>